<evidence type="ECO:0000256" key="3">
    <source>
        <dbReference type="ARBA" id="ARBA00022806"/>
    </source>
</evidence>
<sequence length="570" mass="64199">MQFSQFPLDPRLLRGLDLAQYVTCTPVQEATLKAVLEHGKDVYAQSQTGTGKTAAFLIATFWHLLKPENHDKFALILAPTRELVVQIEKEAKTLGQFLQFSMAAIYGGVSIERQRQSLLRKPRIIVATPGRLQDFINQKTISLKNASVLVIDEADRLFDMGFHKDLLRIVKMLPAPQQRLNLLFSATLNNKVGQLAWEHMNNPESIVIKSEYPTVEGISQHLFHVSRSEKMILLLAVLKQENPESAIIFSNTKAGARQISLRLQRAGYNCALIEGNIPQKKRLDIIAKMKTGKIKFLAATDVASRGIHIPNLSLVINFDLPDDAENYVHRIGRTARGTQTTGKAISFACERFVYNLSSIEKLIKKKIAVTIIDDTLKSIINDILKDNPDQTALSEKTMAGTPQKSSHQGRGYTRKPHHDRYQHEKKYDHDKRQPPIAARSAGSKHNPRSPKEENPQGTRKAYSGKTHTPHSDRRDHKHSQPQDRAVGTGHHSRGETKGSQHRTPRTATTRSTSKPQRTNDHSRSNLSTNSVRTHDIPRNSEDQSHASYANTQKQKNILNFISKLFHKEGE</sequence>
<evidence type="ECO:0000256" key="2">
    <source>
        <dbReference type="ARBA" id="ARBA00022801"/>
    </source>
</evidence>
<evidence type="ECO:0000256" key="7">
    <source>
        <dbReference type="RuleBase" id="RU000492"/>
    </source>
</evidence>
<feature type="compositionally biased region" description="Polar residues" evidence="8">
    <location>
        <begin position="545"/>
        <end position="554"/>
    </location>
</feature>
<dbReference type="PROSITE" id="PS00039">
    <property type="entry name" value="DEAD_ATP_HELICASE"/>
    <property type="match status" value="1"/>
</dbReference>
<reference evidence="12" key="1">
    <citation type="submission" date="2020-03" db="EMBL/GenBank/DDBJ databases">
        <title>Spirochaetal bacteria isolated from arthropods constitute a novel genus Entomospira genus novum within the order Spirochaetales.</title>
        <authorList>
            <person name="Grana-Miraglia L."/>
            <person name="Sikutova S."/>
            <person name="Fingerle V."/>
            <person name="Sing A."/>
            <person name="Castillo-Ramirez S."/>
            <person name="Margos G."/>
            <person name="Rudolf I."/>
        </authorList>
    </citation>
    <scope>NUCLEOTIDE SEQUENCE</scope>
    <source>
        <strain evidence="12">BR208</strain>
    </source>
</reference>
<dbReference type="InterPro" id="IPR011545">
    <property type="entry name" value="DEAD/DEAH_box_helicase_dom"/>
</dbReference>
<gene>
    <name evidence="12" type="ORF">HCT46_04635</name>
</gene>
<keyword evidence="3 7" id="KW-0347">Helicase</keyword>
<keyword evidence="1 7" id="KW-0547">Nucleotide-binding</keyword>
<dbReference type="PROSITE" id="PS51195">
    <property type="entry name" value="Q_MOTIF"/>
    <property type="match status" value="1"/>
</dbReference>
<evidence type="ECO:0000256" key="5">
    <source>
        <dbReference type="ARBA" id="ARBA00038437"/>
    </source>
</evidence>
<evidence type="ECO:0000256" key="8">
    <source>
        <dbReference type="SAM" id="MobiDB-lite"/>
    </source>
</evidence>
<feature type="region of interest" description="Disordered" evidence="8">
    <location>
        <begin position="395"/>
        <end position="554"/>
    </location>
</feature>
<protein>
    <submittedName>
        <fullName evidence="12">DEAD/DEAH box helicase</fullName>
    </submittedName>
</protein>
<keyword evidence="13" id="KW-1185">Reference proteome</keyword>
<organism evidence="12 13">
    <name type="scientific">Entomospira nematocerorum</name>
    <dbReference type="NCBI Taxonomy" id="2719987"/>
    <lineage>
        <taxon>Bacteria</taxon>
        <taxon>Pseudomonadati</taxon>
        <taxon>Spirochaetota</taxon>
        <taxon>Spirochaetia</taxon>
        <taxon>Spirochaetales</taxon>
        <taxon>Spirochaetaceae</taxon>
        <taxon>Entomospira</taxon>
    </lineage>
</organism>
<dbReference type="AlphaFoldDB" id="A0A968GG55"/>
<comment type="caution">
    <text evidence="12">The sequence shown here is derived from an EMBL/GenBank/DDBJ whole genome shotgun (WGS) entry which is preliminary data.</text>
</comment>
<dbReference type="GO" id="GO:0016787">
    <property type="term" value="F:hydrolase activity"/>
    <property type="evidence" value="ECO:0007669"/>
    <property type="project" value="UniProtKB-KW"/>
</dbReference>
<dbReference type="PANTHER" id="PTHR47959">
    <property type="entry name" value="ATP-DEPENDENT RNA HELICASE RHLE-RELATED"/>
    <property type="match status" value="1"/>
</dbReference>
<dbReference type="RefSeq" id="WP_167703622.1">
    <property type="nucleotide sequence ID" value="NZ_CP118168.1"/>
</dbReference>
<dbReference type="CDD" id="cd18787">
    <property type="entry name" value="SF2_C_DEAD"/>
    <property type="match status" value="1"/>
</dbReference>
<evidence type="ECO:0000259" key="10">
    <source>
        <dbReference type="PROSITE" id="PS51194"/>
    </source>
</evidence>
<dbReference type="GO" id="GO:0005524">
    <property type="term" value="F:ATP binding"/>
    <property type="evidence" value="ECO:0007669"/>
    <property type="project" value="UniProtKB-KW"/>
</dbReference>
<dbReference type="SMART" id="SM00487">
    <property type="entry name" value="DEXDc"/>
    <property type="match status" value="1"/>
</dbReference>
<feature type="short sequence motif" description="Q motif" evidence="6">
    <location>
        <begin position="1"/>
        <end position="29"/>
    </location>
</feature>
<dbReference type="GO" id="GO:0003676">
    <property type="term" value="F:nucleic acid binding"/>
    <property type="evidence" value="ECO:0007669"/>
    <property type="project" value="InterPro"/>
</dbReference>
<feature type="domain" description="Helicase C-terminal" evidence="10">
    <location>
        <begin position="230"/>
        <end position="380"/>
    </location>
</feature>
<dbReference type="InterPro" id="IPR050079">
    <property type="entry name" value="DEAD_box_RNA_helicase"/>
</dbReference>
<evidence type="ECO:0000259" key="11">
    <source>
        <dbReference type="PROSITE" id="PS51195"/>
    </source>
</evidence>
<evidence type="ECO:0000259" key="9">
    <source>
        <dbReference type="PROSITE" id="PS51192"/>
    </source>
</evidence>
<dbReference type="InterPro" id="IPR014001">
    <property type="entry name" value="Helicase_ATP-bd"/>
</dbReference>
<dbReference type="GO" id="GO:0003724">
    <property type="term" value="F:RNA helicase activity"/>
    <property type="evidence" value="ECO:0007669"/>
    <property type="project" value="InterPro"/>
</dbReference>
<feature type="compositionally biased region" description="Polar residues" evidence="8">
    <location>
        <begin position="395"/>
        <end position="408"/>
    </location>
</feature>
<feature type="compositionally biased region" description="Basic and acidic residues" evidence="8">
    <location>
        <begin position="469"/>
        <end position="481"/>
    </location>
</feature>
<dbReference type="Proteomes" id="UP000752013">
    <property type="component" value="Unassembled WGS sequence"/>
</dbReference>
<keyword evidence="4 7" id="KW-0067">ATP-binding</keyword>
<dbReference type="CDD" id="cd00268">
    <property type="entry name" value="DEADc"/>
    <property type="match status" value="1"/>
</dbReference>
<evidence type="ECO:0000313" key="13">
    <source>
        <dbReference type="Proteomes" id="UP000752013"/>
    </source>
</evidence>
<dbReference type="InterPro" id="IPR027417">
    <property type="entry name" value="P-loop_NTPase"/>
</dbReference>
<dbReference type="EMBL" id="JAATLK010000001">
    <property type="protein sequence ID" value="NIZ47201.1"/>
    <property type="molecule type" value="Genomic_DNA"/>
</dbReference>
<dbReference type="InterPro" id="IPR000629">
    <property type="entry name" value="RNA-helicase_DEAD-box_CS"/>
</dbReference>
<dbReference type="GO" id="GO:0005829">
    <property type="term" value="C:cytosol"/>
    <property type="evidence" value="ECO:0007669"/>
    <property type="project" value="TreeGrafter"/>
</dbReference>
<evidence type="ECO:0000256" key="4">
    <source>
        <dbReference type="ARBA" id="ARBA00022840"/>
    </source>
</evidence>
<evidence type="ECO:0000256" key="1">
    <source>
        <dbReference type="ARBA" id="ARBA00022741"/>
    </source>
</evidence>
<dbReference type="PANTHER" id="PTHR47959:SF10">
    <property type="entry name" value="ATP-DEPENDENT RNA HELICASE RHLB"/>
    <property type="match status" value="1"/>
</dbReference>
<feature type="compositionally biased region" description="Basic and acidic residues" evidence="8">
    <location>
        <begin position="419"/>
        <end position="433"/>
    </location>
</feature>
<dbReference type="InterPro" id="IPR014014">
    <property type="entry name" value="RNA_helicase_DEAD_Q_motif"/>
</dbReference>
<dbReference type="InterPro" id="IPR044742">
    <property type="entry name" value="DEAD/DEAH_RhlB"/>
</dbReference>
<evidence type="ECO:0000313" key="12">
    <source>
        <dbReference type="EMBL" id="NIZ47201.1"/>
    </source>
</evidence>
<name>A0A968GG55_9SPIO</name>
<dbReference type="PROSITE" id="PS51194">
    <property type="entry name" value="HELICASE_CTER"/>
    <property type="match status" value="1"/>
</dbReference>
<dbReference type="Pfam" id="PF00271">
    <property type="entry name" value="Helicase_C"/>
    <property type="match status" value="1"/>
</dbReference>
<feature type="domain" description="DEAD-box RNA helicase Q" evidence="11">
    <location>
        <begin position="1"/>
        <end position="29"/>
    </location>
</feature>
<evidence type="ECO:0000256" key="6">
    <source>
        <dbReference type="PROSITE-ProRule" id="PRU00552"/>
    </source>
</evidence>
<feature type="compositionally biased region" description="Basic and acidic residues" evidence="8">
    <location>
        <begin position="532"/>
        <end position="544"/>
    </location>
</feature>
<dbReference type="Pfam" id="PF00270">
    <property type="entry name" value="DEAD"/>
    <property type="match status" value="1"/>
</dbReference>
<feature type="domain" description="Helicase ATP-binding" evidence="9">
    <location>
        <begin position="33"/>
        <end position="206"/>
    </location>
</feature>
<accession>A0A968GG55</accession>
<dbReference type="Gene3D" id="3.40.50.300">
    <property type="entry name" value="P-loop containing nucleotide triphosphate hydrolases"/>
    <property type="match status" value="2"/>
</dbReference>
<keyword evidence="2 7" id="KW-0378">Hydrolase</keyword>
<comment type="similarity">
    <text evidence="5 7">Belongs to the DEAD box helicase family.</text>
</comment>
<dbReference type="SMART" id="SM00490">
    <property type="entry name" value="HELICc"/>
    <property type="match status" value="1"/>
</dbReference>
<dbReference type="SUPFAM" id="SSF52540">
    <property type="entry name" value="P-loop containing nucleoside triphosphate hydrolases"/>
    <property type="match status" value="1"/>
</dbReference>
<dbReference type="InterPro" id="IPR001650">
    <property type="entry name" value="Helicase_C-like"/>
</dbReference>
<proteinExistence type="inferred from homology"/>
<dbReference type="PROSITE" id="PS51192">
    <property type="entry name" value="HELICASE_ATP_BIND_1"/>
    <property type="match status" value="1"/>
</dbReference>